<dbReference type="CDD" id="cd00082">
    <property type="entry name" value="HisKA"/>
    <property type="match status" value="1"/>
</dbReference>
<dbReference type="EC" id="2.7.13.3" evidence="3"/>
<dbReference type="SUPFAM" id="SSF55874">
    <property type="entry name" value="ATPase domain of HSP90 chaperone/DNA topoisomerase II/histidine kinase"/>
    <property type="match status" value="1"/>
</dbReference>
<dbReference type="Pfam" id="PF00672">
    <property type="entry name" value="HAMP"/>
    <property type="match status" value="1"/>
</dbReference>
<dbReference type="Proteomes" id="UP000198324">
    <property type="component" value="Unassembled WGS sequence"/>
</dbReference>
<dbReference type="InterPro" id="IPR003594">
    <property type="entry name" value="HATPase_dom"/>
</dbReference>
<feature type="transmembrane region" description="Helical" evidence="8">
    <location>
        <begin position="174"/>
        <end position="195"/>
    </location>
</feature>
<dbReference type="InterPro" id="IPR036890">
    <property type="entry name" value="HATPase_C_sf"/>
</dbReference>
<dbReference type="PROSITE" id="PS50109">
    <property type="entry name" value="HIS_KIN"/>
    <property type="match status" value="1"/>
</dbReference>
<feature type="transmembrane region" description="Helical" evidence="8">
    <location>
        <begin position="15"/>
        <end position="35"/>
    </location>
</feature>
<dbReference type="Pfam" id="PF00512">
    <property type="entry name" value="HisKA"/>
    <property type="match status" value="1"/>
</dbReference>
<dbReference type="SUPFAM" id="SSF158472">
    <property type="entry name" value="HAMP domain-like"/>
    <property type="match status" value="1"/>
</dbReference>
<reference evidence="11 12" key="1">
    <citation type="submission" date="2017-06" db="EMBL/GenBank/DDBJ databases">
        <authorList>
            <person name="Kim H.J."/>
            <person name="Triplett B.A."/>
        </authorList>
    </citation>
    <scope>NUCLEOTIDE SEQUENCE [LARGE SCALE GENOMIC DNA]</scope>
    <source>
        <strain evidence="11 12">DSM 13116</strain>
    </source>
</reference>
<dbReference type="SMART" id="SM00304">
    <property type="entry name" value="HAMP"/>
    <property type="match status" value="1"/>
</dbReference>
<keyword evidence="8" id="KW-0472">Membrane</keyword>
<dbReference type="SMART" id="SM00387">
    <property type="entry name" value="HATPase_c"/>
    <property type="match status" value="1"/>
</dbReference>
<dbReference type="InterPro" id="IPR005467">
    <property type="entry name" value="His_kinase_dom"/>
</dbReference>
<gene>
    <name evidence="11" type="ORF">SAMN04488503_2639</name>
</gene>
<comment type="catalytic activity">
    <reaction evidence="1">
        <text>ATP + protein L-histidine = ADP + protein N-phospho-L-histidine.</text>
        <dbReference type="EC" id="2.7.13.3"/>
    </reaction>
</comment>
<dbReference type="Pfam" id="PF02518">
    <property type="entry name" value="HATPase_c"/>
    <property type="match status" value="1"/>
</dbReference>
<accession>A0A239BJ70</accession>
<evidence type="ECO:0000313" key="12">
    <source>
        <dbReference type="Proteomes" id="UP000198324"/>
    </source>
</evidence>
<evidence type="ECO:0000256" key="1">
    <source>
        <dbReference type="ARBA" id="ARBA00000085"/>
    </source>
</evidence>
<keyword evidence="5" id="KW-0808">Transferase</keyword>
<dbReference type="SMART" id="SM00388">
    <property type="entry name" value="HisKA"/>
    <property type="match status" value="1"/>
</dbReference>
<dbReference type="CDD" id="cd06225">
    <property type="entry name" value="HAMP"/>
    <property type="match status" value="1"/>
</dbReference>
<dbReference type="InterPro" id="IPR036097">
    <property type="entry name" value="HisK_dim/P_sf"/>
</dbReference>
<dbReference type="PROSITE" id="PS50885">
    <property type="entry name" value="HAMP"/>
    <property type="match status" value="1"/>
</dbReference>
<keyword evidence="6" id="KW-0418">Kinase</keyword>
<protein>
    <recommendedName>
        <fullName evidence="3">histidine kinase</fullName>
        <ecNumber evidence="3">2.7.13.3</ecNumber>
    </recommendedName>
</protein>
<keyword evidence="7" id="KW-0175">Coiled coil</keyword>
<keyword evidence="12" id="KW-1185">Reference proteome</keyword>
<dbReference type="InterPro" id="IPR003661">
    <property type="entry name" value="HisK_dim/P_dom"/>
</dbReference>
<dbReference type="PANTHER" id="PTHR43547">
    <property type="entry name" value="TWO-COMPONENT HISTIDINE KINASE"/>
    <property type="match status" value="1"/>
</dbReference>
<evidence type="ECO:0000259" key="9">
    <source>
        <dbReference type="PROSITE" id="PS50109"/>
    </source>
</evidence>
<evidence type="ECO:0000256" key="3">
    <source>
        <dbReference type="ARBA" id="ARBA00012438"/>
    </source>
</evidence>
<dbReference type="InterPro" id="IPR004358">
    <property type="entry name" value="Sig_transdc_His_kin-like_C"/>
</dbReference>
<feature type="domain" description="Histidine kinase" evidence="9">
    <location>
        <begin position="255"/>
        <end position="475"/>
    </location>
</feature>
<dbReference type="PRINTS" id="PR00344">
    <property type="entry name" value="BCTRLSENSOR"/>
</dbReference>
<evidence type="ECO:0000256" key="4">
    <source>
        <dbReference type="ARBA" id="ARBA00022553"/>
    </source>
</evidence>
<evidence type="ECO:0000256" key="7">
    <source>
        <dbReference type="SAM" id="Coils"/>
    </source>
</evidence>
<dbReference type="CDD" id="cd00075">
    <property type="entry name" value="HATPase"/>
    <property type="match status" value="1"/>
</dbReference>
<dbReference type="GO" id="GO:0016020">
    <property type="term" value="C:membrane"/>
    <property type="evidence" value="ECO:0007669"/>
    <property type="project" value="UniProtKB-SubCell"/>
</dbReference>
<dbReference type="EMBL" id="FZOC01000005">
    <property type="protein sequence ID" value="SNS08237.1"/>
    <property type="molecule type" value="Genomic_DNA"/>
</dbReference>
<proteinExistence type="predicted"/>
<dbReference type="GO" id="GO:0000155">
    <property type="term" value="F:phosphorelay sensor kinase activity"/>
    <property type="evidence" value="ECO:0007669"/>
    <property type="project" value="InterPro"/>
</dbReference>
<comment type="subcellular location">
    <subcellularLocation>
        <location evidence="2">Membrane</location>
    </subcellularLocation>
</comment>
<evidence type="ECO:0000256" key="8">
    <source>
        <dbReference type="SAM" id="Phobius"/>
    </source>
</evidence>
<dbReference type="Gene3D" id="3.30.565.10">
    <property type="entry name" value="Histidine kinase-like ATPase, C-terminal domain"/>
    <property type="match status" value="1"/>
</dbReference>
<sequence length="478" mass="53523">MDTKPPRRLGITAKLLIWCMMLVGIFYATTSLLMLRIQNLVEVSSAIVNVNYDMDLSAQRMIQQLLSLEENRKRYEILQKDAYMEAFVSDLEDFGKTLSSVLERHPDYRGPWAGLVREYAELLVRSRDTGPKVLPDRMVASWLETLVDARERNQQEMEARLNDLAAKSRAAERLGFMGLMVSIAFGVLGSVFIAYRLNISLSEIRRGIRELGGGEPTRPVRVNTRDELGELAQAFNTMAARLAEEEKMRQDFIAMLSHEIRTPLTSIRESVDLVESGAFGEVNEKQRHFLDISRQEALRLTHLLERLMKVSSLEAQRLRLAVEPLDAASLARQALDKMQSTALARNVALKAELPEDFVFVEADQEHVTQVLVNLLGNAIKFSPPESLVRLSVTPEPSGRFVIFCVVDEGPGIAPEEQERIFLKYYREPSVRGSVDGLGLGLSISRGIVEAHGGSLWLNSAPGCGSSFCFSLPKPKTMV</sequence>
<dbReference type="AlphaFoldDB" id="A0A239BJ70"/>
<dbReference type="PANTHER" id="PTHR43547:SF2">
    <property type="entry name" value="HYBRID SIGNAL TRANSDUCTION HISTIDINE KINASE C"/>
    <property type="match status" value="1"/>
</dbReference>
<keyword evidence="4" id="KW-0597">Phosphoprotein</keyword>
<dbReference type="SUPFAM" id="SSF47384">
    <property type="entry name" value="Homodimeric domain of signal transducing histidine kinase"/>
    <property type="match status" value="1"/>
</dbReference>
<dbReference type="RefSeq" id="WP_235641595.1">
    <property type="nucleotide sequence ID" value="NZ_FZOC01000005.1"/>
</dbReference>
<dbReference type="Gene3D" id="6.10.340.10">
    <property type="match status" value="1"/>
</dbReference>
<evidence type="ECO:0000256" key="2">
    <source>
        <dbReference type="ARBA" id="ARBA00004370"/>
    </source>
</evidence>
<dbReference type="Gene3D" id="1.10.287.130">
    <property type="match status" value="1"/>
</dbReference>
<evidence type="ECO:0000313" key="11">
    <source>
        <dbReference type="EMBL" id="SNS08237.1"/>
    </source>
</evidence>
<organism evidence="11 12">
    <name type="scientific">Humidesulfovibrio mexicanus</name>
    <dbReference type="NCBI Taxonomy" id="147047"/>
    <lineage>
        <taxon>Bacteria</taxon>
        <taxon>Pseudomonadati</taxon>
        <taxon>Thermodesulfobacteriota</taxon>
        <taxon>Desulfovibrionia</taxon>
        <taxon>Desulfovibrionales</taxon>
        <taxon>Desulfovibrionaceae</taxon>
        <taxon>Humidesulfovibrio</taxon>
    </lineage>
</organism>
<dbReference type="FunFam" id="3.30.565.10:FF:000006">
    <property type="entry name" value="Sensor histidine kinase WalK"/>
    <property type="match status" value="1"/>
</dbReference>
<keyword evidence="8" id="KW-0812">Transmembrane</keyword>
<evidence type="ECO:0000256" key="6">
    <source>
        <dbReference type="ARBA" id="ARBA00022777"/>
    </source>
</evidence>
<evidence type="ECO:0000259" key="10">
    <source>
        <dbReference type="PROSITE" id="PS50885"/>
    </source>
</evidence>
<dbReference type="InterPro" id="IPR003660">
    <property type="entry name" value="HAMP_dom"/>
</dbReference>
<evidence type="ECO:0000256" key="5">
    <source>
        <dbReference type="ARBA" id="ARBA00022679"/>
    </source>
</evidence>
<name>A0A239BJ70_9BACT</name>
<keyword evidence="8" id="KW-1133">Transmembrane helix</keyword>
<feature type="domain" description="HAMP" evidence="10">
    <location>
        <begin position="195"/>
        <end position="247"/>
    </location>
</feature>
<feature type="coiled-coil region" evidence="7">
    <location>
        <begin position="147"/>
        <end position="174"/>
    </location>
</feature>